<accession>A0A9P6MZM8</accession>
<feature type="compositionally biased region" description="Low complexity" evidence="1">
    <location>
        <begin position="324"/>
        <end position="342"/>
    </location>
</feature>
<sequence>MLNRIGMQYASSIKYDHVNYVFVITGNEPKMQKQALIALNDLIEDQRPALVNYPQKPFRDLEDLSSSIASRPQADTASGLLIDVDYSPSDSSYLQATPSQETKQTIEFQIDDRVRDPYEMYFADKREKVELPIMLGERFNCNAIISGDGRTITVSGNSKDVSSCVSQIKQMQDYFLRPPFRLDKVALVYGSSREEFRLQFVPRGSVGPGRGTPPSSRQAYSRLQGPVSSSTEWHEQENPNFGFGPTKESSIVDKQTRPSSWKPIASNSKTVQQNSSQIPWQSSGTPGNLKSQSSSTSQSNITRREVQPEWPAQSFETKDEDDFPSLGSVSKSASKSVSRPSVSPTPPKSHKPKTYKDEAGAILDNSRATTPQHMTSRSNSIVFGEQDLAYLENIPAQRSAVSRPREHDNIGLEQAALRDPTKDQEDAQRTIRSLPRLQASPETPIQRQVTPQAAFITGMRNYNMRRLSESIRNGLKELRGQRKEIRLVGRLGCVLYPMDNFILNQFWEYTQLESVIVKKREIRPVFSPIVTTNNANFNSLYGFLRTPKTETAHFEIECDTRINPTSRFTKTLVTVPTTIAVLDRVVTPWETFGEVIWNSVDKNMDFEILLQAREGAIRDTKSALGRTDVKPFSAFRKRLSIGMRNSHITCHEIKPLLEVRNINFRETLTYEKPGKFTFVVHKVEELQLTRTQGVDAVTGRTSGPGKKWYEFE</sequence>
<reference evidence="3" key="1">
    <citation type="journal article" date="2020" name="Fungal Divers.">
        <title>Resolving the Mortierellaceae phylogeny through synthesis of multi-gene phylogenetics and phylogenomics.</title>
        <authorList>
            <person name="Vandepol N."/>
            <person name="Liber J."/>
            <person name="Desiro A."/>
            <person name="Na H."/>
            <person name="Kennedy M."/>
            <person name="Barry K."/>
            <person name="Grigoriev I.V."/>
            <person name="Miller A.N."/>
            <person name="O'Donnell K."/>
            <person name="Stajich J.E."/>
            <person name="Bonito G."/>
        </authorList>
    </citation>
    <scope>NUCLEOTIDE SEQUENCE</scope>
    <source>
        <strain evidence="3">NRRL 2769</strain>
    </source>
</reference>
<dbReference type="Proteomes" id="UP000703661">
    <property type="component" value="Unassembled WGS sequence"/>
</dbReference>
<evidence type="ECO:0000313" key="4">
    <source>
        <dbReference type="Proteomes" id="UP000703661"/>
    </source>
</evidence>
<feature type="region of interest" description="Disordered" evidence="1">
    <location>
        <begin position="202"/>
        <end position="357"/>
    </location>
</feature>
<proteinExistence type="predicted"/>
<feature type="compositionally biased region" description="Polar residues" evidence="1">
    <location>
        <begin position="257"/>
        <end position="290"/>
    </location>
</feature>
<gene>
    <name evidence="3" type="ORF">BGZ80_005217</name>
</gene>
<dbReference type="Pfam" id="PF25482">
    <property type="entry name" value="DUF7905"/>
    <property type="match status" value="1"/>
</dbReference>
<keyword evidence="4" id="KW-1185">Reference proteome</keyword>
<dbReference type="AlphaFoldDB" id="A0A9P6MZM8"/>
<dbReference type="InterPro" id="IPR057227">
    <property type="entry name" value="DUF7905"/>
</dbReference>
<feature type="non-terminal residue" evidence="3">
    <location>
        <position position="1"/>
    </location>
</feature>
<comment type="caution">
    <text evidence="3">The sequence shown here is derived from an EMBL/GenBank/DDBJ whole genome shotgun (WGS) entry which is preliminary data.</text>
</comment>
<name>A0A9P6MZM8_9FUNG</name>
<feature type="domain" description="DUF7905" evidence="2">
    <location>
        <begin position="457"/>
        <end position="694"/>
    </location>
</feature>
<organism evidence="3 4">
    <name type="scientific">Entomortierella chlamydospora</name>
    <dbReference type="NCBI Taxonomy" id="101097"/>
    <lineage>
        <taxon>Eukaryota</taxon>
        <taxon>Fungi</taxon>
        <taxon>Fungi incertae sedis</taxon>
        <taxon>Mucoromycota</taxon>
        <taxon>Mortierellomycotina</taxon>
        <taxon>Mortierellomycetes</taxon>
        <taxon>Mortierellales</taxon>
        <taxon>Mortierellaceae</taxon>
        <taxon>Entomortierella</taxon>
    </lineage>
</organism>
<protein>
    <recommendedName>
        <fullName evidence="2">DUF7905 domain-containing protein</fullName>
    </recommendedName>
</protein>
<feature type="compositionally biased region" description="Polar residues" evidence="1">
    <location>
        <begin position="213"/>
        <end position="231"/>
    </location>
</feature>
<evidence type="ECO:0000259" key="2">
    <source>
        <dbReference type="Pfam" id="PF25482"/>
    </source>
</evidence>
<evidence type="ECO:0000256" key="1">
    <source>
        <dbReference type="SAM" id="MobiDB-lite"/>
    </source>
</evidence>
<evidence type="ECO:0000313" key="3">
    <source>
        <dbReference type="EMBL" id="KAG0019814.1"/>
    </source>
</evidence>
<dbReference type="EMBL" id="JAAAID010000259">
    <property type="protein sequence ID" value="KAG0019814.1"/>
    <property type="molecule type" value="Genomic_DNA"/>
</dbReference>